<evidence type="ECO:0000313" key="4">
    <source>
        <dbReference type="Proteomes" id="UP000829196"/>
    </source>
</evidence>
<dbReference type="AlphaFoldDB" id="A0A8T3A811"/>
<dbReference type="Pfam" id="PF13456">
    <property type="entry name" value="RVT_3"/>
    <property type="match status" value="1"/>
</dbReference>
<dbReference type="PANTHER" id="PTHR47723">
    <property type="entry name" value="OS05G0353850 PROTEIN"/>
    <property type="match status" value="1"/>
</dbReference>
<proteinExistence type="predicted"/>
<accession>A0A8T3A811</accession>
<keyword evidence="4" id="KW-1185">Reference proteome</keyword>
<dbReference type="Pfam" id="PF13966">
    <property type="entry name" value="zf-RVT"/>
    <property type="match status" value="1"/>
</dbReference>
<dbReference type="InterPro" id="IPR053151">
    <property type="entry name" value="RNase_H-like"/>
</dbReference>
<dbReference type="GO" id="GO:0004523">
    <property type="term" value="F:RNA-DNA hybrid ribonuclease activity"/>
    <property type="evidence" value="ECO:0007669"/>
    <property type="project" value="InterPro"/>
</dbReference>
<feature type="domain" description="Reverse transcriptase zinc-binding" evidence="2">
    <location>
        <begin position="182"/>
        <end position="251"/>
    </location>
</feature>
<gene>
    <name evidence="3" type="ORF">KFK09_026492</name>
</gene>
<reference evidence="3" key="1">
    <citation type="journal article" date="2022" name="Front. Genet.">
        <title>Chromosome-Scale Assembly of the Dendrobium nobile Genome Provides Insights Into the Molecular Mechanism of the Biosynthesis of the Medicinal Active Ingredient of Dendrobium.</title>
        <authorList>
            <person name="Xu Q."/>
            <person name="Niu S.-C."/>
            <person name="Li K.-L."/>
            <person name="Zheng P.-J."/>
            <person name="Zhang X.-J."/>
            <person name="Jia Y."/>
            <person name="Liu Y."/>
            <person name="Niu Y.-X."/>
            <person name="Yu L.-H."/>
            <person name="Chen D.-F."/>
            <person name="Zhang G.-Q."/>
        </authorList>
    </citation>
    <scope>NUCLEOTIDE SEQUENCE</scope>
    <source>
        <tissue evidence="3">Leaf</tissue>
    </source>
</reference>
<dbReference type="EMBL" id="JAGYWB010000018">
    <property type="protein sequence ID" value="KAI0492223.1"/>
    <property type="molecule type" value="Genomic_DNA"/>
</dbReference>
<dbReference type="PANTHER" id="PTHR47723:SF19">
    <property type="entry name" value="POLYNUCLEOTIDYL TRANSFERASE, RIBONUCLEASE H-LIKE SUPERFAMILY PROTEIN"/>
    <property type="match status" value="1"/>
</dbReference>
<evidence type="ECO:0008006" key="5">
    <source>
        <dbReference type="Google" id="ProtNLM"/>
    </source>
</evidence>
<protein>
    <recommendedName>
        <fullName evidence="5">Reverse transcriptase zinc-binding domain-containing protein</fullName>
    </recommendedName>
</protein>
<dbReference type="InterPro" id="IPR002156">
    <property type="entry name" value="RNaseH_domain"/>
</dbReference>
<dbReference type="InterPro" id="IPR026960">
    <property type="entry name" value="RVT-Znf"/>
</dbReference>
<comment type="caution">
    <text evidence="3">The sequence shown here is derived from an EMBL/GenBank/DDBJ whole genome shotgun (WGS) entry which is preliminary data.</text>
</comment>
<evidence type="ECO:0000313" key="3">
    <source>
        <dbReference type="EMBL" id="KAI0492223.1"/>
    </source>
</evidence>
<evidence type="ECO:0000259" key="1">
    <source>
        <dbReference type="Pfam" id="PF13456"/>
    </source>
</evidence>
<dbReference type="CDD" id="cd06222">
    <property type="entry name" value="RNase_H_like"/>
    <property type="match status" value="1"/>
</dbReference>
<sequence>MGVLRDLDKLCKNFLWTKQDKSSGIHYVEWKILCKQIKFRGQGVMSTADKVGSWRAKFAWSLISNPASLLNQILIAKYGRKFSFSGIKLGNSPSWKIINNGDKFLQQIVRWKVSDDQCCLKFFLHIGSWNIQILNQTFGKELVDLISSIPIKDGIQGDEMEIIYSNSGKSLAALISDQRSIHEEEDVSWKWLKKLKLRPRVKILWWRLIHKAIPSNEFLMYRRIINHKGCPRGCCDMEDANHLAVHCFFLKDVISVIKKWGYDIPVLTDLENCFNWLSIYSNYNPFFGNLYCSTVFFSWKSRNKLVHGVKEDNLYVIAANLLLFPINWNPPPTEWIKLNVDASLAENYIAGIGGVIRDSKGRFLFAFGFKRTHWDISALEMEALFALNKVLQEWMYDAKRIIIEGDNFNVMKHI</sequence>
<name>A0A8T3A811_DENNO</name>
<dbReference type="InterPro" id="IPR044730">
    <property type="entry name" value="RNase_H-like_dom_plant"/>
</dbReference>
<dbReference type="Proteomes" id="UP000829196">
    <property type="component" value="Unassembled WGS sequence"/>
</dbReference>
<dbReference type="OrthoDB" id="685268at2759"/>
<evidence type="ECO:0000259" key="2">
    <source>
        <dbReference type="Pfam" id="PF13966"/>
    </source>
</evidence>
<dbReference type="GO" id="GO:0003676">
    <property type="term" value="F:nucleic acid binding"/>
    <property type="evidence" value="ECO:0007669"/>
    <property type="project" value="InterPro"/>
</dbReference>
<organism evidence="3 4">
    <name type="scientific">Dendrobium nobile</name>
    <name type="common">Orchid</name>
    <dbReference type="NCBI Taxonomy" id="94219"/>
    <lineage>
        <taxon>Eukaryota</taxon>
        <taxon>Viridiplantae</taxon>
        <taxon>Streptophyta</taxon>
        <taxon>Embryophyta</taxon>
        <taxon>Tracheophyta</taxon>
        <taxon>Spermatophyta</taxon>
        <taxon>Magnoliopsida</taxon>
        <taxon>Liliopsida</taxon>
        <taxon>Asparagales</taxon>
        <taxon>Orchidaceae</taxon>
        <taxon>Epidendroideae</taxon>
        <taxon>Malaxideae</taxon>
        <taxon>Dendrobiinae</taxon>
        <taxon>Dendrobium</taxon>
    </lineage>
</organism>
<feature type="domain" description="RNase H type-1" evidence="1">
    <location>
        <begin position="339"/>
        <end position="412"/>
    </location>
</feature>